<evidence type="ECO:0000256" key="4">
    <source>
        <dbReference type="ARBA" id="ARBA00023136"/>
    </source>
</evidence>
<sequence>MSQGAITQSFMTTNLGTISNMTDEMALTLTTEEKESIIKGSKLLLVGWCLYITTIWILKACMLFLYGRLTLDLKQRGLVNIAAILCGITYVAAILATLTHCTPLHKKWQVYPYPGDACAAYVPNFYVLTVLNVSTDLFIAYIPLPLLWKSRMSWQRKAICTLWLCTGVCMIVAALLRCILGLQRVHYINYTAIWAVRETFIGILATNFPILGPSFTRAARRLGVLASGMRSNSGGGGAHRYGSGPRAPESGGHRLSIMERKAKHERIRSGTMEWTTFDGGSNEPIVSDEQEISFASSAKTGHDASSPTMCEEEGRRA</sequence>
<evidence type="ECO:0000256" key="3">
    <source>
        <dbReference type="ARBA" id="ARBA00022989"/>
    </source>
</evidence>
<gene>
    <name evidence="9" type="ORF">E4U13_002765</name>
</gene>
<comment type="caution">
    <text evidence="9">The sequence shown here is derived from an EMBL/GenBank/DDBJ whole genome shotgun (WGS) entry which is preliminary data.</text>
</comment>
<feature type="transmembrane region" description="Helical" evidence="7">
    <location>
        <begin position="78"/>
        <end position="105"/>
    </location>
</feature>
<feature type="compositionally biased region" description="Polar residues" evidence="6">
    <location>
        <begin position="293"/>
        <end position="308"/>
    </location>
</feature>
<feature type="domain" description="Rhodopsin" evidence="8">
    <location>
        <begin position="26"/>
        <end position="215"/>
    </location>
</feature>
<feature type="transmembrane region" description="Helical" evidence="7">
    <location>
        <begin position="188"/>
        <end position="211"/>
    </location>
</feature>
<keyword evidence="2 7" id="KW-0812">Transmembrane</keyword>
<feature type="transmembrane region" description="Helical" evidence="7">
    <location>
        <begin position="125"/>
        <end position="148"/>
    </location>
</feature>
<feature type="transmembrane region" description="Helical" evidence="7">
    <location>
        <begin position="43"/>
        <end position="66"/>
    </location>
</feature>
<evidence type="ECO:0000256" key="1">
    <source>
        <dbReference type="ARBA" id="ARBA00004141"/>
    </source>
</evidence>
<evidence type="ECO:0000256" key="5">
    <source>
        <dbReference type="ARBA" id="ARBA00038359"/>
    </source>
</evidence>
<comment type="subcellular location">
    <subcellularLocation>
        <location evidence="1">Membrane</location>
        <topology evidence="1">Multi-pass membrane protein</topology>
    </subcellularLocation>
</comment>
<reference evidence="9 10" key="1">
    <citation type="journal article" date="2020" name="bioRxiv">
        <title>Whole genome comparisons of ergot fungi reveals the divergence and evolution of species within the genus Claviceps are the result of varying mechanisms driving genome evolution and host range expansion.</title>
        <authorList>
            <person name="Wyka S.A."/>
            <person name="Mondo S.J."/>
            <person name="Liu M."/>
            <person name="Dettman J."/>
            <person name="Nalam V."/>
            <person name="Broders K.D."/>
        </authorList>
    </citation>
    <scope>NUCLEOTIDE SEQUENCE [LARGE SCALE GENOMIC DNA]</scope>
    <source>
        <strain evidence="9 10">LM576</strain>
    </source>
</reference>
<dbReference type="InterPro" id="IPR049326">
    <property type="entry name" value="Rhodopsin_dom_fungi"/>
</dbReference>
<keyword evidence="10" id="KW-1185">Reference proteome</keyword>
<evidence type="ECO:0000256" key="6">
    <source>
        <dbReference type="SAM" id="MobiDB-lite"/>
    </source>
</evidence>
<proteinExistence type="inferred from homology"/>
<keyword evidence="3 7" id="KW-1133">Transmembrane helix</keyword>
<evidence type="ECO:0000259" key="8">
    <source>
        <dbReference type="Pfam" id="PF20684"/>
    </source>
</evidence>
<evidence type="ECO:0000313" key="9">
    <source>
        <dbReference type="EMBL" id="KAG6115444.1"/>
    </source>
</evidence>
<dbReference type="EMBL" id="SRQM01000223">
    <property type="protein sequence ID" value="KAG6115444.1"/>
    <property type="molecule type" value="Genomic_DNA"/>
</dbReference>
<comment type="similarity">
    <text evidence="5">Belongs to the SAT4 family.</text>
</comment>
<dbReference type="InterPro" id="IPR052337">
    <property type="entry name" value="SAT4-like"/>
</dbReference>
<feature type="region of interest" description="Disordered" evidence="6">
    <location>
        <begin position="230"/>
        <end position="252"/>
    </location>
</feature>
<dbReference type="PANTHER" id="PTHR33048:SF2">
    <property type="entry name" value="SRPK"/>
    <property type="match status" value="1"/>
</dbReference>
<feature type="transmembrane region" description="Helical" evidence="7">
    <location>
        <begin position="160"/>
        <end position="182"/>
    </location>
</feature>
<organism evidence="9 10">
    <name type="scientific">Claviceps humidiphila</name>
    <dbReference type="NCBI Taxonomy" id="1294629"/>
    <lineage>
        <taxon>Eukaryota</taxon>
        <taxon>Fungi</taxon>
        <taxon>Dikarya</taxon>
        <taxon>Ascomycota</taxon>
        <taxon>Pezizomycotina</taxon>
        <taxon>Sordariomycetes</taxon>
        <taxon>Hypocreomycetidae</taxon>
        <taxon>Hypocreales</taxon>
        <taxon>Clavicipitaceae</taxon>
        <taxon>Claviceps</taxon>
    </lineage>
</organism>
<keyword evidence="4 7" id="KW-0472">Membrane</keyword>
<name>A0A9P7Q170_9HYPO</name>
<dbReference type="Proteomes" id="UP000732380">
    <property type="component" value="Unassembled WGS sequence"/>
</dbReference>
<dbReference type="GO" id="GO:0016020">
    <property type="term" value="C:membrane"/>
    <property type="evidence" value="ECO:0007669"/>
    <property type="project" value="UniProtKB-SubCell"/>
</dbReference>
<dbReference type="AlphaFoldDB" id="A0A9P7Q170"/>
<evidence type="ECO:0000256" key="2">
    <source>
        <dbReference type="ARBA" id="ARBA00022692"/>
    </source>
</evidence>
<evidence type="ECO:0000256" key="7">
    <source>
        <dbReference type="SAM" id="Phobius"/>
    </source>
</evidence>
<dbReference type="Pfam" id="PF20684">
    <property type="entry name" value="Fung_rhodopsin"/>
    <property type="match status" value="1"/>
</dbReference>
<dbReference type="PANTHER" id="PTHR33048">
    <property type="entry name" value="PTH11-LIKE INTEGRAL MEMBRANE PROTEIN (AFU_ORTHOLOGUE AFUA_5G11245)"/>
    <property type="match status" value="1"/>
</dbReference>
<evidence type="ECO:0000313" key="10">
    <source>
        <dbReference type="Proteomes" id="UP000732380"/>
    </source>
</evidence>
<protein>
    <recommendedName>
        <fullName evidence="8">Rhodopsin domain-containing protein</fullName>
    </recommendedName>
</protein>
<accession>A0A9P7Q170</accession>
<feature type="region of interest" description="Disordered" evidence="6">
    <location>
        <begin position="274"/>
        <end position="317"/>
    </location>
</feature>